<dbReference type="InterPro" id="IPR006699">
    <property type="entry name" value="GlpP"/>
</dbReference>
<dbReference type="GO" id="GO:0006071">
    <property type="term" value="P:glycerol metabolic process"/>
    <property type="evidence" value="ECO:0007669"/>
    <property type="project" value="InterPro"/>
</dbReference>
<sequence>MNNEILADIKKYPIIGAIRDIDDVDMALSRKPKCIFLLTGSILNIKYVVHCIKKAGKRAFLHIDLVEGISKDSEGTKYIVEEIRPDGIITTRSNLALSARRMGIFTIQRVFILDSLAVDTAVRTIDQVEPDAVEILPGVLTKTLKRISERVRTPLIAGGLIETEEEVKNALASGAIAISTTRKSLWDMDLS</sequence>
<protein>
    <submittedName>
        <fullName evidence="1">Glycerol-3-phosphate responsive antiterminator,GlpP</fullName>
    </submittedName>
</protein>
<evidence type="ECO:0000313" key="1">
    <source>
        <dbReference type="EMBL" id="CCP25238.1"/>
    </source>
</evidence>
<dbReference type="KEGG" id="tep:TepRe1_0502"/>
<accession>F4LVC4</accession>
<proteinExistence type="predicted"/>
<dbReference type="Proteomes" id="UP000010802">
    <property type="component" value="Chromosome"/>
</dbReference>
<accession>L0S039</accession>
<gene>
    <name evidence="1" type="ordered locus">TEPIRE1_0552</name>
</gene>
<dbReference type="STRING" id="1209989.TepRe1_0502"/>
<dbReference type="HOGENOM" id="CLU_111516_0_1_9"/>
<dbReference type="OrthoDB" id="9799580at2"/>
<dbReference type="GO" id="GO:0006355">
    <property type="term" value="P:regulation of DNA-templated transcription"/>
    <property type="evidence" value="ECO:0007669"/>
    <property type="project" value="InterPro"/>
</dbReference>
<reference evidence="2" key="1">
    <citation type="journal article" date="2013" name="Genome Announc.">
        <title>First genome sequence of a syntrophic acetate-oxidizing bacterium, Tepidanaerobacter acetatoxydans strain Re1.</title>
        <authorList>
            <person name="Manzoor S."/>
            <person name="Bongcam-Rudloff E."/>
            <person name="Schnurer A."/>
            <person name="Muller B."/>
        </authorList>
    </citation>
    <scope>NUCLEOTIDE SEQUENCE [LARGE SCALE GENOMIC DNA]</scope>
    <source>
        <strain evidence="2">Re1</strain>
    </source>
</reference>
<dbReference type="AlphaFoldDB" id="F4LVC4"/>
<dbReference type="Pfam" id="PF04309">
    <property type="entry name" value="G3P_antiterm"/>
    <property type="match status" value="1"/>
</dbReference>
<dbReference type="Gene3D" id="3.20.20.70">
    <property type="entry name" value="Aldolase class I"/>
    <property type="match status" value="1"/>
</dbReference>
<dbReference type="InterPro" id="IPR013785">
    <property type="entry name" value="Aldolase_TIM"/>
</dbReference>
<dbReference type="PANTHER" id="PTHR35787">
    <property type="entry name" value="GLYCEROL UPTAKE OPERON ANTITERMINATOR REGULATORY PROTEIN"/>
    <property type="match status" value="1"/>
</dbReference>
<dbReference type="PANTHER" id="PTHR35787:SF1">
    <property type="entry name" value="GLYCEROL UPTAKE OPERON ANTITERMINATOR REGULATORY PROTEIN"/>
    <property type="match status" value="1"/>
</dbReference>
<organism evidence="1 2">
    <name type="scientific">Tepidanaerobacter acetatoxydans (strain DSM 21804 / JCM 16047 / Re1)</name>
    <dbReference type="NCBI Taxonomy" id="1209989"/>
    <lineage>
        <taxon>Bacteria</taxon>
        <taxon>Bacillati</taxon>
        <taxon>Bacillota</taxon>
        <taxon>Clostridia</taxon>
        <taxon>Thermosediminibacterales</taxon>
        <taxon>Tepidanaerobacteraceae</taxon>
        <taxon>Tepidanaerobacter</taxon>
    </lineage>
</organism>
<dbReference type="eggNOG" id="COG1954">
    <property type="taxonomic scope" value="Bacteria"/>
</dbReference>
<dbReference type="SUPFAM" id="SSF110391">
    <property type="entry name" value="GlpP-like"/>
    <property type="match status" value="1"/>
</dbReference>
<keyword evidence="2" id="KW-1185">Reference proteome</keyword>
<dbReference type="PATRIC" id="fig|1209989.3.peg.591"/>
<evidence type="ECO:0000313" key="2">
    <source>
        <dbReference type="Proteomes" id="UP000010802"/>
    </source>
</evidence>
<name>F4LVC4_TEPAE</name>
<dbReference type="PIRSF" id="PIRSF016897">
    <property type="entry name" value="GlpP"/>
    <property type="match status" value="1"/>
</dbReference>
<dbReference type="KEGG" id="tae:TepiRe1_0552"/>
<dbReference type="EMBL" id="HF563609">
    <property type="protein sequence ID" value="CCP25238.1"/>
    <property type="molecule type" value="Genomic_DNA"/>
</dbReference>